<dbReference type="PIRSF" id="PIRSF001438">
    <property type="entry name" value="4pyrrol_synth_OHMeBilane_synth"/>
    <property type="match status" value="1"/>
</dbReference>
<sequence>MKTIRIGSRGSLLALTQTNWVKERLKEANPDCHFEIVKIKTRGDQILDRSLAKVGGKGLFIKEIEQALLDGQIDLAVHSLKDMPARVPEGLKIGAITNREDPRDVLITKTGVTLSELPLKARIGTSSLRRKALLLAYRQDLIIVPIRGNIHTRLRKLEEENLDGIILAAAGLNRMGWRDRVSQYLDPDFFIPAVGQGALAIEIREDDTYISQLVAGLDHSETRAAVTAERGLLERLEGSCQIPVGAYGRCQGQIVTLTGFVADLTGSRVIRRTKQSLKGDAHKLGIELAEIILAEGGTELLTEIKQELKKK</sequence>
<dbReference type="AlphaFoldDB" id="A0A3Q9HQN5"/>
<evidence type="ECO:0000256" key="6">
    <source>
        <dbReference type="ARBA" id="ARBA00023244"/>
    </source>
</evidence>
<dbReference type="EMBL" id="CP016379">
    <property type="protein sequence ID" value="AZR73293.1"/>
    <property type="molecule type" value="Genomic_DNA"/>
</dbReference>
<dbReference type="HAMAP" id="MF_00260">
    <property type="entry name" value="Porphobil_deam"/>
    <property type="match status" value="1"/>
</dbReference>
<dbReference type="Gene3D" id="3.40.190.10">
    <property type="entry name" value="Periplasmic binding protein-like II"/>
    <property type="match status" value="2"/>
</dbReference>
<comment type="miscellaneous">
    <text evidence="8">The porphobilinogen subunits are added to the dipyrromethane group.</text>
</comment>
<gene>
    <name evidence="8" type="primary">hemC</name>
    <name evidence="11" type="ORF">BBF96_07780</name>
</gene>
<evidence type="ECO:0000256" key="5">
    <source>
        <dbReference type="ARBA" id="ARBA00022679"/>
    </source>
</evidence>
<evidence type="ECO:0000256" key="3">
    <source>
        <dbReference type="ARBA" id="ARBA00005638"/>
    </source>
</evidence>
<dbReference type="CDD" id="cd13646">
    <property type="entry name" value="PBP2_EcHMBS_like"/>
    <property type="match status" value="1"/>
</dbReference>
<dbReference type="InterPro" id="IPR022419">
    <property type="entry name" value="Porphobilin_deaminase_cofac_BS"/>
</dbReference>
<protein>
    <recommendedName>
        <fullName evidence="8">Porphobilinogen deaminase</fullName>
        <shortName evidence="8">PBG</shortName>
        <ecNumber evidence="8">2.5.1.61</ecNumber>
    </recommendedName>
    <alternativeName>
        <fullName evidence="8">Hydroxymethylbilane synthase</fullName>
        <shortName evidence="8">HMBS</shortName>
    </alternativeName>
    <alternativeName>
        <fullName evidence="8">Pre-uroporphyrinogen synthase</fullName>
    </alternativeName>
</protein>
<dbReference type="PANTHER" id="PTHR11557:SF0">
    <property type="entry name" value="PORPHOBILINOGEN DEAMINASE"/>
    <property type="match status" value="1"/>
</dbReference>
<feature type="modified residue" description="S-(dipyrrolylmethanemethyl)cysteine" evidence="8">
    <location>
        <position position="240"/>
    </location>
</feature>
<evidence type="ECO:0000256" key="8">
    <source>
        <dbReference type="HAMAP-Rule" id="MF_00260"/>
    </source>
</evidence>
<dbReference type="Proteomes" id="UP000267250">
    <property type="component" value="Chromosome"/>
</dbReference>
<reference evidence="11 12" key="1">
    <citation type="submission" date="2016-07" db="EMBL/GenBank/DDBJ databases">
        <title>Genome and transcriptome analysis of iron-reducing fermentative bacteria Anoxybacter fermentans.</title>
        <authorList>
            <person name="Zeng X."/>
            <person name="Shao Z."/>
        </authorList>
    </citation>
    <scope>NUCLEOTIDE SEQUENCE [LARGE SCALE GENOMIC DNA]</scope>
    <source>
        <strain evidence="11 12">DY22613</strain>
    </source>
</reference>
<comment type="pathway">
    <text evidence="2">Porphyrin-containing compound metabolism; protoporphyrin-IX biosynthesis; coproporphyrinogen-III from 5-aminolevulinate: step 2/4.</text>
</comment>
<dbReference type="GO" id="GO:0005737">
    <property type="term" value="C:cytoplasm"/>
    <property type="evidence" value="ECO:0007669"/>
    <property type="project" value="UniProtKB-UniRule"/>
</dbReference>
<dbReference type="GO" id="GO:0004418">
    <property type="term" value="F:hydroxymethylbilane synthase activity"/>
    <property type="evidence" value="ECO:0007669"/>
    <property type="project" value="UniProtKB-UniRule"/>
</dbReference>
<dbReference type="Gene3D" id="3.30.160.40">
    <property type="entry name" value="Porphobilinogen deaminase, C-terminal domain"/>
    <property type="match status" value="1"/>
</dbReference>
<evidence type="ECO:0000256" key="1">
    <source>
        <dbReference type="ARBA" id="ARBA00002869"/>
    </source>
</evidence>
<accession>A0A3Q9HQN5</accession>
<feature type="domain" description="Porphobilinogen deaminase C-terminal" evidence="10">
    <location>
        <begin position="225"/>
        <end position="293"/>
    </location>
</feature>
<dbReference type="OrthoDB" id="9810298at2"/>
<keyword evidence="5 8" id="KW-0808">Transferase</keyword>
<name>A0A3Q9HQN5_9FIRM</name>
<evidence type="ECO:0000259" key="9">
    <source>
        <dbReference type="Pfam" id="PF01379"/>
    </source>
</evidence>
<dbReference type="GO" id="GO:0006782">
    <property type="term" value="P:protoporphyrinogen IX biosynthetic process"/>
    <property type="evidence" value="ECO:0007669"/>
    <property type="project" value="UniProtKB-UniRule"/>
</dbReference>
<evidence type="ECO:0000256" key="4">
    <source>
        <dbReference type="ARBA" id="ARBA00011245"/>
    </source>
</evidence>
<dbReference type="Pfam" id="PF01379">
    <property type="entry name" value="Porphobil_deam"/>
    <property type="match status" value="1"/>
</dbReference>
<dbReference type="PANTHER" id="PTHR11557">
    <property type="entry name" value="PORPHOBILINOGEN DEAMINASE"/>
    <property type="match status" value="1"/>
</dbReference>
<evidence type="ECO:0000313" key="11">
    <source>
        <dbReference type="EMBL" id="AZR73293.1"/>
    </source>
</evidence>
<dbReference type="InterPro" id="IPR022417">
    <property type="entry name" value="Porphobilin_deaminase_N"/>
</dbReference>
<dbReference type="PROSITE" id="PS00533">
    <property type="entry name" value="PORPHOBILINOGEN_DEAM"/>
    <property type="match status" value="1"/>
</dbReference>
<comment type="catalytic activity">
    <reaction evidence="7 8">
        <text>4 porphobilinogen + H2O = hydroxymethylbilane + 4 NH4(+)</text>
        <dbReference type="Rhea" id="RHEA:13185"/>
        <dbReference type="ChEBI" id="CHEBI:15377"/>
        <dbReference type="ChEBI" id="CHEBI:28938"/>
        <dbReference type="ChEBI" id="CHEBI:57845"/>
        <dbReference type="ChEBI" id="CHEBI:58126"/>
        <dbReference type="EC" id="2.5.1.61"/>
    </reaction>
</comment>
<dbReference type="KEGG" id="aft:BBF96_07780"/>
<evidence type="ECO:0000256" key="2">
    <source>
        <dbReference type="ARBA" id="ARBA00004735"/>
    </source>
</evidence>
<evidence type="ECO:0000259" key="10">
    <source>
        <dbReference type="Pfam" id="PF03900"/>
    </source>
</evidence>
<proteinExistence type="inferred from homology"/>
<dbReference type="InterPro" id="IPR036803">
    <property type="entry name" value="Porphobilinogen_deaminase_C_sf"/>
</dbReference>
<dbReference type="NCBIfam" id="TIGR00212">
    <property type="entry name" value="hemC"/>
    <property type="match status" value="1"/>
</dbReference>
<dbReference type="PRINTS" id="PR00151">
    <property type="entry name" value="PORPHBDMNASE"/>
</dbReference>
<evidence type="ECO:0000313" key="12">
    <source>
        <dbReference type="Proteomes" id="UP000267250"/>
    </source>
</evidence>
<dbReference type="FunFam" id="3.40.190.10:FF:000004">
    <property type="entry name" value="Porphobilinogen deaminase"/>
    <property type="match status" value="1"/>
</dbReference>
<organism evidence="11 12">
    <name type="scientific">Anoxybacter fermentans</name>
    <dbReference type="NCBI Taxonomy" id="1323375"/>
    <lineage>
        <taxon>Bacteria</taxon>
        <taxon>Bacillati</taxon>
        <taxon>Bacillota</taxon>
        <taxon>Clostridia</taxon>
        <taxon>Halanaerobiales</taxon>
        <taxon>Anoxybacter</taxon>
    </lineage>
</organism>
<keyword evidence="6 8" id="KW-0627">Porphyrin biosynthesis</keyword>
<evidence type="ECO:0000256" key="7">
    <source>
        <dbReference type="ARBA" id="ARBA00048169"/>
    </source>
</evidence>
<keyword evidence="12" id="KW-1185">Reference proteome</keyword>
<dbReference type="InterPro" id="IPR000860">
    <property type="entry name" value="HemC"/>
</dbReference>
<dbReference type="Pfam" id="PF03900">
    <property type="entry name" value="Porphobil_deamC"/>
    <property type="match status" value="1"/>
</dbReference>
<dbReference type="SUPFAM" id="SSF53850">
    <property type="entry name" value="Periplasmic binding protein-like II"/>
    <property type="match status" value="1"/>
</dbReference>
<comment type="similarity">
    <text evidence="3 8">Belongs to the HMBS family.</text>
</comment>
<comment type="function">
    <text evidence="1 8">Tetrapolymerization of the monopyrrole PBG into the hydroxymethylbilane pre-uroporphyrinogen in several discrete steps.</text>
</comment>
<dbReference type="FunFam" id="3.40.190.10:FF:000005">
    <property type="entry name" value="Porphobilinogen deaminase"/>
    <property type="match status" value="1"/>
</dbReference>
<dbReference type="InterPro" id="IPR022418">
    <property type="entry name" value="Porphobilinogen_deaminase_C"/>
</dbReference>
<comment type="subunit">
    <text evidence="4 8">Monomer.</text>
</comment>
<comment type="cofactor">
    <cofactor evidence="8">
        <name>dipyrromethane</name>
        <dbReference type="ChEBI" id="CHEBI:60342"/>
    </cofactor>
    <text evidence="8">Binds 1 dipyrromethane group covalently.</text>
</comment>
<dbReference type="SUPFAM" id="SSF54782">
    <property type="entry name" value="Porphobilinogen deaminase (hydroxymethylbilane synthase), C-terminal domain"/>
    <property type="match status" value="1"/>
</dbReference>
<feature type="domain" description="Porphobilinogen deaminase N-terminal" evidence="9">
    <location>
        <begin position="4"/>
        <end position="210"/>
    </location>
</feature>
<dbReference type="EC" id="2.5.1.61" evidence="8"/>